<protein>
    <submittedName>
        <fullName evidence="1">Uncharacterized protein</fullName>
    </submittedName>
</protein>
<dbReference type="InterPro" id="IPR021848">
    <property type="entry name" value="HODM_asu-like"/>
</dbReference>
<organism evidence="1">
    <name type="scientific">Chrysotila carterae</name>
    <name type="common">Marine alga</name>
    <name type="synonym">Syracosphaera carterae</name>
    <dbReference type="NCBI Taxonomy" id="13221"/>
    <lineage>
        <taxon>Eukaryota</taxon>
        <taxon>Haptista</taxon>
        <taxon>Haptophyta</taxon>
        <taxon>Prymnesiophyceae</taxon>
        <taxon>Isochrysidales</taxon>
        <taxon>Isochrysidaceae</taxon>
        <taxon>Chrysotila</taxon>
    </lineage>
</organism>
<sequence>MRWHRCSDFQQIGVLSVPRPLCQRLAYATTRQCGFQTKESSFSTLASMVIGMAGSIKAASRMQGCASPFEDSHPKPVRAPVQDIQNGLNVPEGLAWLEAGLTRSVHSTPRGVRLMPGMHGLDLRDWLLICSPSLYKFQLEAKEEAMASRKPEVMQACDETTIDAQREVLEMFARYLPIRYPEHFAVSEAGLQINVGGSPLRQLLNRTSAVTGPLIESNK</sequence>
<accession>A0A7S4B305</accession>
<dbReference type="EMBL" id="HBIZ01008155">
    <property type="protein sequence ID" value="CAE0752126.1"/>
    <property type="molecule type" value="Transcribed_RNA"/>
</dbReference>
<name>A0A7S4B305_CHRCT</name>
<proteinExistence type="predicted"/>
<dbReference type="AlphaFoldDB" id="A0A7S4B305"/>
<gene>
    <name evidence="1" type="ORF">PCAR00345_LOCUS4711</name>
</gene>
<reference evidence="1" key="1">
    <citation type="submission" date="2021-01" db="EMBL/GenBank/DDBJ databases">
        <authorList>
            <person name="Corre E."/>
            <person name="Pelletier E."/>
            <person name="Niang G."/>
            <person name="Scheremetjew M."/>
            <person name="Finn R."/>
            <person name="Kale V."/>
            <person name="Holt S."/>
            <person name="Cochrane G."/>
            <person name="Meng A."/>
            <person name="Brown T."/>
            <person name="Cohen L."/>
        </authorList>
    </citation>
    <scope>NUCLEOTIDE SEQUENCE</scope>
    <source>
        <strain evidence="1">CCMP645</strain>
    </source>
</reference>
<dbReference type="Pfam" id="PF11927">
    <property type="entry name" value="HODM_asu-like"/>
    <property type="match status" value="1"/>
</dbReference>
<evidence type="ECO:0000313" key="1">
    <source>
        <dbReference type="EMBL" id="CAE0752126.1"/>
    </source>
</evidence>